<reference evidence="1" key="1">
    <citation type="journal article" date="2023" name="Science">
        <title>Genome structures resolve the early diversification of teleost fishes.</title>
        <authorList>
            <person name="Parey E."/>
            <person name="Louis A."/>
            <person name="Montfort J."/>
            <person name="Bouchez O."/>
            <person name="Roques C."/>
            <person name="Iampietro C."/>
            <person name="Lluch J."/>
            <person name="Castinel A."/>
            <person name="Donnadieu C."/>
            <person name="Desvignes T."/>
            <person name="Floi Bucao C."/>
            <person name="Jouanno E."/>
            <person name="Wen M."/>
            <person name="Mejri S."/>
            <person name="Dirks R."/>
            <person name="Jansen H."/>
            <person name="Henkel C."/>
            <person name="Chen W.J."/>
            <person name="Zahm M."/>
            <person name="Cabau C."/>
            <person name="Klopp C."/>
            <person name="Thompson A.W."/>
            <person name="Robinson-Rechavi M."/>
            <person name="Braasch I."/>
            <person name="Lecointre G."/>
            <person name="Bobe J."/>
            <person name="Postlethwait J.H."/>
            <person name="Berthelot C."/>
            <person name="Roest Crollius H."/>
            <person name="Guiguen Y."/>
        </authorList>
    </citation>
    <scope>NUCLEOTIDE SEQUENCE</scope>
    <source>
        <strain evidence="1">WJC10195</strain>
    </source>
</reference>
<evidence type="ECO:0000313" key="2">
    <source>
        <dbReference type="Proteomes" id="UP001152622"/>
    </source>
</evidence>
<dbReference type="Proteomes" id="UP001152622">
    <property type="component" value="Chromosome 2"/>
</dbReference>
<evidence type="ECO:0000313" key="1">
    <source>
        <dbReference type="EMBL" id="KAJ8374977.1"/>
    </source>
</evidence>
<organism evidence="1 2">
    <name type="scientific">Synaphobranchus kaupii</name>
    <name type="common">Kaup's arrowtooth eel</name>
    <dbReference type="NCBI Taxonomy" id="118154"/>
    <lineage>
        <taxon>Eukaryota</taxon>
        <taxon>Metazoa</taxon>
        <taxon>Chordata</taxon>
        <taxon>Craniata</taxon>
        <taxon>Vertebrata</taxon>
        <taxon>Euteleostomi</taxon>
        <taxon>Actinopterygii</taxon>
        <taxon>Neopterygii</taxon>
        <taxon>Teleostei</taxon>
        <taxon>Anguilliformes</taxon>
        <taxon>Synaphobranchidae</taxon>
        <taxon>Synaphobranchus</taxon>
    </lineage>
</organism>
<name>A0A9Q1G3V6_SYNKA</name>
<sequence length="88" mass="9641">MCVVPILMARVSWISVTGRCDQTIVCEVVFTHSRWCVGTQKKGLDLSATGWTRLPVLLLRVATTDTAPSAMICAELGLTGERHIRELA</sequence>
<comment type="caution">
    <text evidence="1">The sequence shown here is derived from an EMBL/GenBank/DDBJ whole genome shotgun (WGS) entry which is preliminary data.</text>
</comment>
<dbReference type="AlphaFoldDB" id="A0A9Q1G3V6"/>
<proteinExistence type="predicted"/>
<accession>A0A9Q1G3V6</accession>
<protein>
    <submittedName>
        <fullName evidence="1">Uncharacterized protein</fullName>
    </submittedName>
</protein>
<dbReference type="EMBL" id="JAINUF010000002">
    <property type="protein sequence ID" value="KAJ8374977.1"/>
    <property type="molecule type" value="Genomic_DNA"/>
</dbReference>
<gene>
    <name evidence="1" type="ORF">SKAU_G00055570</name>
</gene>
<keyword evidence="2" id="KW-1185">Reference proteome</keyword>